<proteinExistence type="predicted"/>
<dbReference type="AlphaFoldDB" id="A0A7R9CSZ6"/>
<reference evidence="3" key="1">
    <citation type="submission" date="2020-11" db="EMBL/GenBank/DDBJ databases">
        <authorList>
            <person name="Tran Van P."/>
        </authorList>
    </citation>
    <scope>NUCLEOTIDE SEQUENCE</scope>
</reference>
<dbReference type="GO" id="GO:0007283">
    <property type="term" value="P:spermatogenesis"/>
    <property type="evidence" value="ECO:0007669"/>
    <property type="project" value="UniProtKB-KW"/>
</dbReference>
<keyword evidence="1" id="KW-0744">Spermatogenesis</keyword>
<keyword evidence="1" id="KW-0221">Differentiation</keyword>
<dbReference type="CDD" id="cd08824">
    <property type="entry name" value="LOTUS"/>
    <property type="match status" value="1"/>
</dbReference>
<accession>A0A7R9CSZ6</accession>
<evidence type="ECO:0000313" key="3">
    <source>
        <dbReference type="EMBL" id="CAD7400898.1"/>
    </source>
</evidence>
<dbReference type="PANTHER" id="PTHR16442:SF1">
    <property type="entry name" value="RING FINGER PROTEIN 17"/>
    <property type="match status" value="1"/>
</dbReference>
<dbReference type="InterPro" id="IPR025605">
    <property type="entry name" value="OST-HTH/LOTUS_dom"/>
</dbReference>
<sequence>MTDITLQKEELTKTLRAVIISSPPPRQMTPEDVERDYKRLVGKNIPHFKLGYGTLLDLLDSMPQEFQVIHDESGKITVKASVNDKSEHIEHLIKNQRTTENPRRNLTSAELQLKLHGKVFVPHEIQHSLYKFTKDRHQGVALTELQILLKNGQTLLEFGLKFGTRDLLEKYLNHILYLRNDTVFPADLHNSQGEPQKRSQGEKLTFKKIDDPPVTENALHVDDRTKDFMRALLSRHPEGILFNTFSKLYKEEFGSHFDYTHWGYMSIFELVRHMPEIFYCVKKSASEWFFFDTRRPIPRTLVAEAVCAGFGLELWNGKYGDLNHRDVEANERKTATPLQNGQSTFSLNGYIPNGSLEESEFSFPFSEELVACSCEAEKSLCSDLLLSCYEIWLVDYGILRRVTCSDLRYFHPAFARFPTQAFVGRLAKVSPTNVSGWSRESCTVFRNHVIMRPITAIVTNADTKDRILTATLMRVEDDGGRESILYMDDKLVSLGLATYRESGDIDM</sequence>
<evidence type="ECO:0000259" key="2">
    <source>
        <dbReference type="PROSITE" id="PS51644"/>
    </source>
</evidence>
<dbReference type="Gene3D" id="2.40.50.90">
    <property type="match status" value="1"/>
</dbReference>
<dbReference type="PROSITE" id="PS51644">
    <property type="entry name" value="HTH_OST"/>
    <property type="match status" value="2"/>
</dbReference>
<dbReference type="Gene3D" id="3.30.420.610">
    <property type="entry name" value="LOTUS domain-like"/>
    <property type="match status" value="2"/>
</dbReference>
<feature type="domain" description="HTH OST-type" evidence="2">
    <location>
        <begin position="221"/>
        <end position="294"/>
    </location>
</feature>
<gene>
    <name evidence="3" type="ORF">TPSB3V08_LOCUS2824</name>
</gene>
<name>A0A7R9CSZ6_TIMPO</name>
<dbReference type="InterPro" id="IPR041966">
    <property type="entry name" value="LOTUS-like"/>
</dbReference>
<protein>
    <recommendedName>
        <fullName evidence="2">HTH OST-type domain-containing protein</fullName>
    </recommendedName>
</protein>
<dbReference type="EMBL" id="OD001175">
    <property type="protein sequence ID" value="CAD7400898.1"/>
    <property type="molecule type" value="Genomic_DNA"/>
</dbReference>
<dbReference type="PANTHER" id="PTHR16442">
    <property type="entry name" value="RING FINGER PROTEIN 17"/>
    <property type="match status" value="1"/>
</dbReference>
<dbReference type="CDD" id="cd09972">
    <property type="entry name" value="LOTUS_TDRD_OSKAR"/>
    <property type="match status" value="1"/>
</dbReference>
<dbReference type="InterPro" id="IPR035437">
    <property type="entry name" value="SNase_OB-fold_sf"/>
</dbReference>
<dbReference type="SUPFAM" id="SSF63748">
    <property type="entry name" value="Tudor/PWWP/MBT"/>
    <property type="match status" value="1"/>
</dbReference>
<evidence type="ECO:0000256" key="1">
    <source>
        <dbReference type="ARBA" id="ARBA00022871"/>
    </source>
</evidence>
<feature type="domain" description="HTH OST-type" evidence="2">
    <location>
        <begin position="7"/>
        <end position="82"/>
    </location>
</feature>
<organism evidence="3">
    <name type="scientific">Timema poppense</name>
    <name type="common">Walking stick</name>
    <dbReference type="NCBI Taxonomy" id="170557"/>
    <lineage>
        <taxon>Eukaryota</taxon>
        <taxon>Metazoa</taxon>
        <taxon>Ecdysozoa</taxon>
        <taxon>Arthropoda</taxon>
        <taxon>Hexapoda</taxon>
        <taxon>Insecta</taxon>
        <taxon>Pterygota</taxon>
        <taxon>Neoptera</taxon>
        <taxon>Polyneoptera</taxon>
        <taxon>Phasmatodea</taxon>
        <taxon>Timematodea</taxon>
        <taxon>Timematoidea</taxon>
        <taxon>Timematidae</taxon>
        <taxon>Timema</taxon>
    </lineage>
</organism>
<dbReference type="Pfam" id="PF12872">
    <property type="entry name" value="OST-HTH"/>
    <property type="match status" value="2"/>
</dbReference>